<reference evidence="1" key="1">
    <citation type="submission" date="2020-08" db="EMBL/GenBank/DDBJ databases">
        <title>Multicomponent nature underlies the extraordinary mechanical properties of spider dragline silk.</title>
        <authorList>
            <person name="Kono N."/>
            <person name="Nakamura H."/>
            <person name="Mori M."/>
            <person name="Yoshida Y."/>
            <person name="Ohtoshi R."/>
            <person name="Malay A.D."/>
            <person name="Moran D.A.P."/>
            <person name="Tomita M."/>
            <person name="Numata K."/>
            <person name="Arakawa K."/>
        </authorList>
    </citation>
    <scope>NUCLEOTIDE SEQUENCE</scope>
</reference>
<evidence type="ECO:0000313" key="1">
    <source>
        <dbReference type="EMBL" id="GFS36072.1"/>
    </source>
</evidence>
<protein>
    <submittedName>
        <fullName evidence="1">Uncharacterized protein</fullName>
    </submittedName>
</protein>
<dbReference type="AlphaFoldDB" id="A0A8X6IBH0"/>
<gene>
    <name evidence="1" type="ORF">TNIN_3771</name>
</gene>
<organism evidence="1 2">
    <name type="scientific">Trichonephila inaurata madagascariensis</name>
    <dbReference type="NCBI Taxonomy" id="2747483"/>
    <lineage>
        <taxon>Eukaryota</taxon>
        <taxon>Metazoa</taxon>
        <taxon>Ecdysozoa</taxon>
        <taxon>Arthropoda</taxon>
        <taxon>Chelicerata</taxon>
        <taxon>Arachnida</taxon>
        <taxon>Araneae</taxon>
        <taxon>Araneomorphae</taxon>
        <taxon>Entelegynae</taxon>
        <taxon>Araneoidea</taxon>
        <taxon>Nephilidae</taxon>
        <taxon>Trichonephila</taxon>
        <taxon>Trichonephila inaurata</taxon>
    </lineage>
</organism>
<name>A0A8X6IBH0_9ARAC</name>
<dbReference type="Proteomes" id="UP000886998">
    <property type="component" value="Unassembled WGS sequence"/>
</dbReference>
<evidence type="ECO:0000313" key="2">
    <source>
        <dbReference type="Proteomes" id="UP000886998"/>
    </source>
</evidence>
<proteinExistence type="predicted"/>
<sequence length="86" mass="9770">MEMLTLIQQVFGVESLSKVSFFKIACLSETLESVENEPRSARPPATKTDDDVQHVQNMLNSERRLNVPMIITDSVVTNKIKITSRY</sequence>
<keyword evidence="2" id="KW-1185">Reference proteome</keyword>
<accession>A0A8X6IBH0</accession>
<dbReference type="EMBL" id="BMAV01024776">
    <property type="protein sequence ID" value="GFS36072.1"/>
    <property type="molecule type" value="Genomic_DNA"/>
</dbReference>
<comment type="caution">
    <text evidence="1">The sequence shown here is derived from an EMBL/GenBank/DDBJ whole genome shotgun (WGS) entry which is preliminary data.</text>
</comment>